<accession>A0A4Q7J8D4</accession>
<evidence type="ECO:0000313" key="8">
    <source>
        <dbReference type="EMBL" id="RZQ63166.1"/>
    </source>
</evidence>
<name>A0A4Q7J8D4_9PSEU</name>
<evidence type="ECO:0000256" key="4">
    <source>
        <dbReference type="ARBA" id="ARBA00022989"/>
    </source>
</evidence>
<keyword evidence="5 6" id="KW-0472">Membrane</keyword>
<feature type="transmembrane region" description="Helical" evidence="6">
    <location>
        <begin position="25"/>
        <end position="46"/>
    </location>
</feature>
<dbReference type="NCBIfam" id="TIGR03954">
    <property type="entry name" value="integ_memb_HG"/>
    <property type="match status" value="1"/>
</dbReference>
<dbReference type="Proteomes" id="UP000292003">
    <property type="component" value="Unassembled WGS sequence"/>
</dbReference>
<keyword evidence="9" id="KW-1185">Reference proteome</keyword>
<dbReference type="RefSeq" id="WP_130476170.1">
    <property type="nucleotide sequence ID" value="NZ_SFCC01000007.1"/>
</dbReference>
<dbReference type="GO" id="GO:0005886">
    <property type="term" value="C:plasma membrane"/>
    <property type="evidence" value="ECO:0007669"/>
    <property type="project" value="UniProtKB-SubCell"/>
</dbReference>
<comment type="subcellular location">
    <subcellularLocation>
        <location evidence="1">Cell membrane</location>
        <topology evidence="1">Multi-pass membrane protein</topology>
    </subcellularLocation>
</comment>
<evidence type="ECO:0000256" key="5">
    <source>
        <dbReference type="ARBA" id="ARBA00023136"/>
    </source>
</evidence>
<dbReference type="OrthoDB" id="9342687at2"/>
<dbReference type="Pfam" id="PF12823">
    <property type="entry name" value="DUF3817"/>
    <property type="match status" value="1"/>
</dbReference>
<dbReference type="AlphaFoldDB" id="A0A4Q7J8D4"/>
<dbReference type="InterPro" id="IPR023845">
    <property type="entry name" value="DUF3817_TM"/>
</dbReference>
<evidence type="ECO:0000256" key="2">
    <source>
        <dbReference type="ARBA" id="ARBA00022475"/>
    </source>
</evidence>
<sequence>MSTQEQTATDDRAARIRGALGRFRVAAYTTGVGLLGLVVVMAIRLLGDNPGPSAVFSPIHGVIYMIYMVITIDLALKARWSIKGTIGVLLAGCVPLVSFVVERMVTKRVQNGQSV</sequence>
<feature type="transmembrane region" description="Helical" evidence="6">
    <location>
        <begin position="88"/>
        <end position="105"/>
    </location>
</feature>
<evidence type="ECO:0000256" key="1">
    <source>
        <dbReference type="ARBA" id="ARBA00004651"/>
    </source>
</evidence>
<dbReference type="EMBL" id="SFCC01000007">
    <property type="protein sequence ID" value="RZQ63166.1"/>
    <property type="molecule type" value="Genomic_DNA"/>
</dbReference>
<evidence type="ECO:0000256" key="6">
    <source>
        <dbReference type="SAM" id="Phobius"/>
    </source>
</evidence>
<keyword evidence="3 6" id="KW-0812">Transmembrane</keyword>
<organism evidence="8 9">
    <name type="scientific">Amycolatopsis suaedae</name>
    <dbReference type="NCBI Taxonomy" id="2510978"/>
    <lineage>
        <taxon>Bacteria</taxon>
        <taxon>Bacillati</taxon>
        <taxon>Actinomycetota</taxon>
        <taxon>Actinomycetes</taxon>
        <taxon>Pseudonocardiales</taxon>
        <taxon>Pseudonocardiaceae</taxon>
        <taxon>Amycolatopsis</taxon>
    </lineage>
</organism>
<feature type="domain" description="DUF3817" evidence="7">
    <location>
        <begin position="20"/>
        <end position="107"/>
    </location>
</feature>
<evidence type="ECO:0000313" key="9">
    <source>
        <dbReference type="Proteomes" id="UP000292003"/>
    </source>
</evidence>
<dbReference type="PANTHER" id="PTHR40077">
    <property type="entry name" value="MEMBRANE PROTEIN-RELATED"/>
    <property type="match status" value="1"/>
</dbReference>
<protein>
    <submittedName>
        <fullName evidence="8">DUF3817 domain-containing protein</fullName>
    </submittedName>
</protein>
<keyword evidence="4 6" id="KW-1133">Transmembrane helix</keyword>
<evidence type="ECO:0000256" key="3">
    <source>
        <dbReference type="ARBA" id="ARBA00022692"/>
    </source>
</evidence>
<feature type="transmembrane region" description="Helical" evidence="6">
    <location>
        <begin position="58"/>
        <end position="76"/>
    </location>
</feature>
<comment type="caution">
    <text evidence="8">The sequence shown here is derived from an EMBL/GenBank/DDBJ whole genome shotgun (WGS) entry which is preliminary data.</text>
</comment>
<dbReference type="PANTHER" id="PTHR40077:SF2">
    <property type="entry name" value="MEMBRANE PROTEIN"/>
    <property type="match status" value="1"/>
</dbReference>
<proteinExistence type="predicted"/>
<keyword evidence="2" id="KW-1003">Cell membrane</keyword>
<evidence type="ECO:0000259" key="7">
    <source>
        <dbReference type="Pfam" id="PF12823"/>
    </source>
</evidence>
<reference evidence="8 9" key="1">
    <citation type="submission" date="2019-02" db="EMBL/GenBank/DDBJ databases">
        <title>Draft genome sequence of Amycolatopsis sp. 8-3EHSu isolated from roots of Suaeda maritima.</title>
        <authorList>
            <person name="Duangmal K."/>
            <person name="Chantavorakit T."/>
        </authorList>
    </citation>
    <scope>NUCLEOTIDE SEQUENCE [LARGE SCALE GENOMIC DNA]</scope>
    <source>
        <strain evidence="8 9">8-3EHSu</strain>
    </source>
</reference>
<gene>
    <name evidence="8" type="ORF">EWH70_15930</name>
</gene>